<dbReference type="HOGENOM" id="CLU_2748859_0_0_11"/>
<reference evidence="2 3" key="1">
    <citation type="journal article" date="2010" name="Cell Res.">
        <title>Complete genome sequence of the rifamycin SV-producing Amycolatopsis mediterranei U32 revealed its genetic characteristics in phylogeny and metabolism.</title>
        <authorList>
            <person name="Zhao W."/>
            <person name="Zhong Y."/>
            <person name="Yuan H."/>
            <person name="Wang J."/>
            <person name="Zheng H."/>
            <person name="Wang Y."/>
            <person name="Cen X."/>
            <person name="Xu F."/>
            <person name="Bai J."/>
            <person name="Han X."/>
            <person name="Lu G."/>
            <person name="Zhu Y."/>
            <person name="Shao Z."/>
            <person name="Yan H."/>
            <person name="Li C."/>
            <person name="Peng N."/>
            <person name="Zhang Z."/>
            <person name="Zhang Y."/>
            <person name="Lin W."/>
            <person name="Fan Y."/>
            <person name="Qin Z."/>
            <person name="Hu Y."/>
            <person name="Zhu B."/>
            <person name="Wang S."/>
            <person name="Ding X."/>
            <person name="Zhao G.P."/>
        </authorList>
    </citation>
    <scope>NUCLEOTIDE SEQUENCE [LARGE SCALE GENOMIC DNA]</scope>
    <source>
        <strain evidence="3">U-32</strain>
    </source>
</reference>
<dbReference type="AlphaFoldDB" id="A0A0H3D9X1"/>
<proteinExistence type="predicted"/>
<organism evidence="2 3">
    <name type="scientific">Amycolatopsis mediterranei (strain U-32)</name>
    <dbReference type="NCBI Taxonomy" id="749927"/>
    <lineage>
        <taxon>Bacteria</taxon>
        <taxon>Bacillati</taxon>
        <taxon>Actinomycetota</taxon>
        <taxon>Actinomycetes</taxon>
        <taxon>Pseudonocardiales</taxon>
        <taxon>Pseudonocardiaceae</taxon>
        <taxon>Amycolatopsis</taxon>
    </lineage>
</organism>
<accession>A0A0H3D9X1</accession>
<protein>
    <submittedName>
        <fullName evidence="2">Uncharacterized protein</fullName>
    </submittedName>
</protein>
<sequence>MADRVRRGSGSGVGEVATARWTAKVLELPTDGVVFEGQAWPWLPTALVVLGVASVVVVVRTQRNRRPETI</sequence>
<gene>
    <name evidence="2" type="ordered locus">AMED_5108</name>
</gene>
<keyword evidence="1" id="KW-0812">Transmembrane</keyword>
<name>A0A0H3D9X1_AMYMU</name>
<evidence type="ECO:0000313" key="3">
    <source>
        <dbReference type="Proteomes" id="UP000000328"/>
    </source>
</evidence>
<dbReference type="EMBL" id="CP002000">
    <property type="protein sequence ID" value="ADJ46873.1"/>
    <property type="molecule type" value="Genomic_DNA"/>
</dbReference>
<keyword evidence="1" id="KW-1133">Transmembrane helix</keyword>
<dbReference type="OrthoDB" id="3992151at2"/>
<keyword evidence="1" id="KW-0472">Membrane</keyword>
<evidence type="ECO:0000256" key="1">
    <source>
        <dbReference type="SAM" id="Phobius"/>
    </source>
</evidence>
<dbReference type="PATRIC" id="fig|749927.5.peg.5284"/>
<feature type="transmembrane region" description="Helical" evidence="1">
    <location>
        <begin position="39"/>
        <end position="59"/>
    </location>
</feature>
<dbReference type="Proteomes" id="UP000000328">
    <property type="component" value="Chromosome"/>
</dbReference>
<evidence type="ECO:0000313" key="2">
    <source>
        <dbReference type="EMBL" id="ADJ46873.1"/>
    </source>
</evidence>
<dbReference type="KEGG" id="amd:AMED_5108"/>